<accession>A0A9X2F2D0</accession>
<protein>
    <submittedName>
        <fullName evidence="1">Uncharacterized protein</fullName>
    </submittedName>
</protein>
<evidence type="ECO:0000313" key="2">
    <source>
        <dbReference type="Proteomes" id="UP001155182"/>
    </source>
</evidence>
<sequence>MENKVSLNIAPADLTAIKSAMQVLTEKLGPHLLELKNNEARELPKMGDKSLAFVTKAYEYAKQHPEFAHFLDVTEFEKDTVAVQALRELLTPLAQLHQKLEDTMLLAGSEAYTAALTYYGSVKEGNKRNVPNSKIIYDDLSLRFPGRTKAKEAKKDQ</sequence>
<proteinExistence type="predicted"/>
<evidence type="ECO:0000313" key="1">
    <source>
        <dbReference type="EMBL" id="MCO4293402.1"/>
    </source>
</evidence>
<comment type="caution">
    <text evidence="1">The sequence shown here is derived from an EMBL/GenBank/DDBJ whole genome shotgun (WGS) entry which is preliminary data.</text>
</comment>
<dbReference type="RefSeq" id="WP_252588036.1">
    <property type="nucleotide sequence ID" value="NZ_JAMWYS010000036.1"/>
</dbReference>
<dbReference type="Proteomes" id="UP001155182">
    <property type="component" value="Unassembled WGS sequence"/>
</dbReference>
<organism evidence="1 2">
    <name type="scientific">Solitalea agri</name>
    <dbReference type="NCBI Taxonomy" id="2953739"/>
    <lineage>
        <taxon>Bacteria</taxon>
        <taxon>Pseudomonadati</taxon>
        <taxon>Bacteroidota</taxon>
        <taxon>Sphingobacteriia</taxon>
        <taxon>Sphingobacteriales</taxon>
        <taxon>Sphingobacteriaceae</taxon>
        <taxon>Solitalea</taxon>
    </lineage>
</organism>
<dbReference type="EMBL" id="JAMWYS010000036">
    <property type="protein sequence ID" value="MCO4293402.1"/>
    <property type="molecule type" value="Genomic_DNA"/>
</dbReference>
<keyword evidence="2" id="KW-1185">Reference proteome</keyword>
<dbReference type="AlphaFoldDB" id="A0A9X2F2D0"/>
<gene>
    <name evidence="1" type="ORF">NF867_11045</name>
</gene>
<name>A0A9X2F2D0_9SPHI</name>
<reference evidence="1" key="1">
    <citation type="submission" date="2022-06" db="EMBL/GenBank/DDBJ databases">
        <title>Solitalea sp. MAHUQ-68 isolated from rhizospheric soil.</title>
        <authorList>
            <person name="Huq M.A."/>
        </authorList>
    </citation>
    <scope>NUCLEOTIDE SEQUENCE</scope>
    <source>
        <strain evidence="1">MAHUQ-68</strain>
    </source>
</reference>